<keyword evidence="3" id="KW-1185">Reference proteome</keyword>
<organism evidence="2 3">
    <name type="scientific">Trapa incisa</name>
    <dbReference type="NCBI Taxonomy" id="236973"/>
    <lineage>
        <taxon>Eukaryota</taxon>
        <taxon>Viridiplantae</taxon>
        <taxon>Streptophyta</taxon>
        <taxon>Embryophyta</taxon>
        <taxon>Tracheophyta</taxon>
        <taxon>Spermatophyta</taxon>
        <taxon>Magnoliopsida</taxon>
        <taxon>eudicotyledons</taxon>
        <taxon>Gunneridae</taxon>
        <taxon>Pentapetalae</taxon>
        <taxon>rosids</taxon>
        <taxon>malvids</taxon>
        <taxon>Myrtales</taxon>
        <taxon>Lythraceae</taxon>
        <taxon>Trapa</taxon>
    </lineage>
</organism>
<evidence type="ECO:0000313" key="2">
    <source>
        <dbReference type="EMBL" id="KAK4769975.1"/>
    </source>
</evidence>
<dbReference type="GO" id="GO:0006970">
    <property type="term" value="P:response to osmotic stress"/>
    <property type="evidence" value="ECO:0007669"/>
    <property type="project" value="InterPro"/>
</dbReference>
<keyword evidence="1" id="KW-0472">Membrane</keyword>
<dbReference type="Proteomes" id="UP001345219">
    <property type="component" value="Chromosome 24"/>
</dbReference>
<dbReference type="EMBL" id="JAXIOK010000005">
    <property type="protein sequence ID" value="KAK4769975.1"/>
    <property type="molecule type" value="Genomic_DNA"/>
</dbReference>
<gene>
    <name evidence="2" type="ORF">SAY87_030507</name>
</gene>
<reference evidence="2 3" key="1">
    <citation type="journal article" date="2023" name="Hortic Res">
        <title>Pangenome of water caltrop reveals structural variations and asymmetric subgenome divergence after allopolyploidization.</title>
        <authorList>
            <person name="Zhang X."/>
            <person name="Chen Y."/>
            <person name="Wang L."/>
            <person name="Yuan Y."/>
            <person name="Fang M."/>
            <person name="Shi L."/>
            <person name="Lu R."/>
            <person name="Comes H.P."/>
            <person name="Ma Y."/>
            <person name="Chen Y."/>
            <person name="Huang G."/>
            <person name="Zhou Y."/>
            <person name="Zheng Z."/>
            <person name="Qiu Y."/>
        </authorList>
    </citation>
    <scope>NUCLEOTIDE SEQUENCE [LARGE SCALE GENOMIC DNA]</scope>
    <source>
        <tissue evidence="2">Roots</tissue>
    </source>
</reference>
<sequence length="101" mass="10756">MARLSVFTTSMVVIFMLSATLLYPSEGRKLLGTTILEKNKAPLKPSSLLSSLPKGTVPYSSPSKKGHSLVVDEKLIARHLSSLSLNGRLLITSVPSPGVGH</sequence>
<evidence type="ECO:0000313" key="3">
    <source>
        <dbReference type="Proteomes" id="UP001345219"/>
    </source>
</evidence>
<dbReference type="GO" id="GO:0006995">
    <property type="term" value="P:cellular response to nitrogen starvation"/>
    <property type="evidence" value="ECO:0007669"/>
    <property type="project" value="InterPro"/>
</dbReference>
<protein>
    <recommendedName>
        <fullName evidence="4">Precursor of CEP14</fullName>
    </recommendedName>
</protein>
<evidence type="ECO:0008006" key="4">
    <source>
        <dbReference type="Google" id="ProtNLM"/>
    </source>
</evidence>
<dbReference type="PANTHER" id="PTHR37180:SF2">
    <property type="entry name" value="PRECURSOR OF CEP14"/>
    <property type="match status" value="1"/>
</dbReference>
<comment type="caution">
    <text evidence="2">The sequence shown here is derived from an EMBL/GenBank/DDBJ whole genome shotgun (WGS) entry which is preliminary data.</text>
</comment>
<keyword evidence="1" id="KW-1133">Transmembrane helix</keyword>
<name>A0AAN7KUC0_9MYRT</name>
<dbReference type="InterPro" id="IPR038930">
    <property type="entry name" value="CEP13/CEP14"/>
</dbReference>
<accession>A0AAN7KUC0</accession>
<proteinExistence type="predicted"/>
<feature type="transmembrane region" description="Helical" evidence="1">
    <location>
        <begin position="6"/>
        <end position="23"/>
    </location>
</feature>
<evidence type="ECO:0000256" key="1">
    <source>
        <dbReference type="SAM" id="Phobius"/>
    </source>
</evidence>
<dbReference type="AlphaFoldDB" id="A0AAN7KUC0"/>
<dbReference type="PANTHER" id="PTHR37180">
    <property type="entry name" value="PRECURSOR OF CEP14"/>
    <property type="match status" value="1"/>
</dbReference>
<keyword evidence="1" id="KW-0812">Transmembrane</keyword>